<keyword evidence="3 7" id="KW-0479">Metal-binding</keyword>
<evidence type="ECO:0000256" key="4">
    <source>
        <dbReference type="ARBA" id="ARBA00022759"/>
    </source>
</evidence>
<evidence type="ECO:0000256" key="3">
    <source>
        <dbReference type="ARBA" id="ARBA00022723"/>
    </source>
</evidence>
<comment type="subcellular location">
    <subcellularLocation>
        <location evidence="7">Cytoplasm</location>
    </subcellularLocation>
</comment>
<keyword evidence="2 7" id="KW-0540">Nuclease</keyword>
<organism evidence="8 9">
    <name type="scientific">Pseudaminobacter soli</name>
    <name type="common">ex Li et al. 2025</name>
    <dbReference type="NCBI Taxonomy" id="1295366"/>
    <lineage>
        <taxon>Bacteria</taxon>
        <taxon>Pseudomonadati</taxon>
        <taxon>Pseudomonadota</taxon>
        <taxon>Alphaproteobacteria</taxon>
        <taxon>Hyphomicrobiales</taxon>
        <taxon>Phyllobacteriaceae</taxon>
        <taxon>Pseudaminobacter</taxon>
    </lineage>
</organism>
<comment type="cofactor">
    <cofactor evidence="7">
        <name>Zn(2+)</name>
        <dbReference type="ChEBI" id="CHEBI:29105"/>
    </cofactor>
    <text evidence="7">Binds 1 zinc ion.</text>
</comment>
<dbReference type="GO" id="GO:0004521">
    <property type="term" value="F:RNA endonuclease activity"/>
    <property type="evidence" value="ECO:0007669"/>
    <property type="project" value="UniProtKB-UniRule"/>
</dbReference>
<keyword evidence="9" id="KW-1185">Reference proteome</keyword>
<feature type="binding site" evidence="7">
    <location>
        <position position="131"/>
    </location>
    <ligand>
        <name>Zn(2+)</name>
        <dbReference type="ChEBI" id="CHEBI:29105"/>
        <note>catalytic</note>
    </ligand>
</feature>
<keyword evidence="7" id="KW-0963">Cytoplasm</keyword>
<keyword evidence="5 7" id="KW-0378">Hydrolase</keyword>
<dbReference type="HAMAP" id="MF_00009">
    <property type="entry name" value="Endoribonucl_YbeY"/>
    <property type="match status" value="1"/>
</dbReference>
<feature type="binding site" evidence="7">
    <location>
        <position position="135"/>
    </location>
    <ligand>
        <name>Zn(2+)</name>
        <dbReference type="ChEBI" id="CHEBI:29105"/>
        <note>catalytic</note>
    </ligand>
</feature>
<dbReference type="InterPro" id="IPR023091">
    <property type="entry name" value="MetalPrtase_cat_dom_sf_prd"/>
</dbReference>
<evidence type="ECO:0000313" key="8">
    <source>
        <dbReference type="EMBL" id="PSJ57928.1"/>
    </source>
</evidence>
<reference evidence="8 9" key="1">
    <citation type="submission" date="2018-03" db="EMBL/GenBank/DDBJ databases">
        <title>The draft genome of Mesorhizobium soli JCM 19897.</title>
        <authorList>
            <person name="Li L."/>
            <person name="Liu L."/>
            <person name="Liang L."/>
            <person name="Wang T."/>
            <person name="Zhang X."/>
        </authorList>
    </citation>
    <scope>NUCLEOTIDE SEQUENCE [LARGE SCALE GENOMIC DNA]</scope>
    <source>
        <strain evidence="8 9">JCM 19897</strain>
    </source>
</reference>
<feature type="binding site" evidence="7">
    <location>
        <position position="141"/>
    </location>
    <ligand>
        <name>Zn(2+)</name>
        <dbReference type="ChEBI" id="CHEBI:29105"/>
        <note>catalytic</note>
    </ligand>
</feature>
<evidence type="ECO:0000256" key="6">
    <source>
        <dbReference type="ARBA" id="ARBA00022833"/>
    </source>
</evidence>
<comment type="similarity">
    <text evidence="1 7">Belongs to the endoribonuclease YbeY family.</text>
</comment>
<dbReference type="PANTHER" id="PTHR46986">
    <property type="entry name" value="ENDORIBONUCLEASE YBEY, CHLOROPLASTIC"/>
    <property type="match status" value="1"/>
</dbReference>
<dbReference type="InterPro" id="IPR020549">
    <property type="entry name" value="YbeY_CS"/>
</dbReference>
<keyword evidence="6 7" id="KW-0862">Zinc</keyword>
<evidence type="ECO:0000313" key="9">
    <source>
        <dbReference type="Proteomes" id="UP000240653"/>
    </source>
</evidence>
<keyword evidence="7" id="KW-0698">rRNA processing</keyword>
<dbReference type="InterPro" id="IPR002036">
    <property type="entry name" value="YbeY"/>
</dbReference>
<name>A0A2P7S623_9HYPH</name>
<dbReference type="Proteomes" id="UP000240653">
    <property type="component" value="Unassembled WGS sequence"/>
</dbReference>
<dbReference type="OrthoDB" id="9807740at2"/>
<accession>A0A2P7S623</accession>
<evidence type="ECO:0000256" key="5">
    <source>
        <dbReference type="ARBA" id="ARBA00022801"/>
    </source>
</evidence>
<comment type="function">
    <text evidence="7">Single strand-specific metallo-endoribonuclease involved in late-stage 70S ribosome quality control and in maturation of the 3' terminus of the 16S rRNA.</text>
</comment>
<evidence type="ECO:0000256" key="1">
    <source>
        <dbReference type="ARBA" id="ARBA00010875"/>
    </source>
</evidence>
<dbReference type="EC" id="3.1.-.-" evidence="7"/>
<keyword evidence="4 7" id="KW-0255">Endonuclease</keyword>
<dbReference type="Gene3D" id="3.40.390.30">
    <property type="entry name" value="Metalloproteases ('zincins'), catalytic domain"/>
    <property type="match status" value="1"/>
</dbReference>
<dbReference type="GO" id="GO:0008270">
    <property type="term" value="F:zinc ion binding"/>
    <property type="evidence" value="ECO:0007669"/>
    <property type="project" value="UniProtKB-UniRule"/>
</dbReference>
<dbReference type="EMBL" id="PXYL01000012">
    <property type="protein sequence ID" value="PSJ57928.1"/>
    <property type="molecule type" value="Genomic_DNA"/>
</dbReference>
<dbReference type="GO" id="GO:0005737">
    <property type="term" value="C:cytoplasm"/>
    <property type="evidence" value="ECO:0007669"/>
    <property type="project" value="UniProtKB-SubCell"/>
</dbReference>
<dbReference type="SUPFAM" id="SSF55486">
    <property type="entry name" value="Metalloproteases ('zincins'), catalytic domain"/>
    <property type="match status" value="1"/>
</dbReference>
<evidence type="ECO:0000256" key="7">
    <source>
        <dbReference type="HAMAP-Rule" id="MF_00009"/>
    </source>
</evidence>
<protein>
    <recommendedName>
        <fullName evidence="7">Endoribonuclease YbeY</fullName>
        <ecNumber evidence="7">3.1.-.-</ecNumber>
    </recommendedName>
</protein>
<dbReference type="PANTHER" id="PTHR46986:SF1">
    <property type="entry name" value="ENDORIBONUCLEASE YBEY, CHLOROPLASTIC"/>
    <property type="match status" value="1"/>
</dbReference>
<dbReference type="AlphaFoldDB" id="A0A2P7S623"/>
<dbReference type="PROSITE" id="PS01306">
    <property type="entry name" value="UPF0054"/>
    <property type="match status" value="1"/>
</dbReference>
<proteinExistence type="inferred from homology"/>
<gene>
    <name evidence="7 8" type="primary">ybeY</name>
    <name evidence="8" type="ORF">C7I85_21430</name>
</gene>
<comment type="caution">
    <text evidence="8">The sequence shown here is derived from an EMBL/GenBank/DDBJ whole genome shotgun (WGS) entry which is preliminary data.</text>
</comment>
<dbReference type="NCBIfam" id="TIGR00043">
    <property type="entry name" value="rRNA maturation RNase YbeY"/>
    <property type="match status" value="1"/>
</dbReference>
<evidence type="ECO:0000256" key="2">
    <source>
        <dbReference type="ARBA" id="ARBA00022722"/>
    </source>
</evidence>
<dbReference type="Pfam" id="PF02130">
    <property type="entry name" value="YbeY"/>
    <property type="match status" value="1"/>
</dbReference>
<keyword evidence="7" id="KW-0690">Ribosome biogenesis</keyword>
<dbReference type="GO" id="GO:0006364">
    <property type="term" value="P:rRNA processing"/>
    <property type="evidence" value="ECO:0007669"/>
    <property type="project" value="UniProtKB-UniRule"/>
</dbReference>
<sequence length="168" mass="18121">MQNSVEPNAAALPVEIDLMVEAGSWPSEEELEALARIAVAAAVAETGAAVPTGTELSLVFSDDAHIQMLNAEWRGKDKPTNVLSFPAFPTKPGQPLPPMMGDIILAAETVDREAALEGKPRAHHITHLVIHGFLHLMGYDHETDAEAEEMEGLERRALARLAIPDPYA</sequence>
<dbReference type="GO" id="GO:0004222">
    <property type="term" value="F:metalloendopeptidase activity"/>
    <property type="evidence" value="ECO:0007669"/>
    <property type="project" value="InterPro"/>
</dbReference>
<dbReference type="RefSeq" id="WP_106726057.1">
    <property type="nucleotide sequence ID" value="NZ_PXYL01000012.1"/>
</dbReference>